<dbReference type="GO" id="GO:0005351">
    <property type="term" value="F:carbohydrate:proton symporter activity"/>
    <property type="evidence" value="ECO:0007669"/>
    <property type="project" value="TreeGrafter"/>
</dbReference>
<feature type="transmembrane region" description="Helical" evidence="9">
    <location>
        <begin position="425"/>
        <end position="446"/>
    </location>
</feature>
<sequence>MFGANSRGRWLNWAITAASCQGFLLLGYDQGVMSGIIGANNRFGNDFNNPDANMQGLIVSIYDIGCAFGSLLSFFFAENYGRKNMIIAGGSTMIIGTIILASSTTIAQLLVGRIVTGIGNGFNSSNIPAYQSELAKPANRGQLLSAQGTVTIVGLCIAYWVDFALSYVSGPVQWRFPIAFQGFFAICLVLQMLPLPETPRFLIEKDRTREAADVLSRLDDAAVDDPEVVETVRTIQTSIEKETRGGPFQYKELITGGPLGNFRRICLCLAVNVMQQWTGSNFINYWAPTVYEQNMGMTRTMSLILGGCTSLTYLVGSFIPLWTVDRFGRRALLMFSAAGLCLCFSLASILLSTGTRPAAYGATAMVFLFQIFLGIGWLPIPWFYPSEVTTTRIRSKGQALGSFINWMCVFAVVQITPIATQNIQWRTFVIFAVFCALWVPIVYCFFPETNGLELEDLDYLFVNGGVTGGVWGAKGGRTVHRRTGREEAGIEGGFGGGDVKSPEAKMVVEEEEEMGAAAAPADDVARDEVKA</sequence>
<evidence type="ECO:0000256" key="5">
    <source>
        <dbReference type="ARBA" id="ARBA00022989"/>
    </source>
</evidence>
<evidence type="ECO:0000256" key="1">
    <source>
        <dbReference type="ARBA" id="ARBA00004141"/>
    </source>
</evidence>
<dbReference type="Proteomes" id="UP000183809">
    <property type="component" value="Unassembled WGS sequence"/>
</dbReference>
<dbReference type="Gene3D" id="1.20.1250.20">
    <property type="entry name" value="MFS general substrate transporter like domains"/>
    <property type="match status" value="1"/>
</dbReference>
<evidence type="ECO:0000256" key="6">
    <source>
        <dbReference type="ARBA" id="ARBA00023136"/>
    </source>
</evidence>
<dbReference type="GO" id="GO:0016020">
    <property type="term" value="C:membrane"/>
    <property type="evidence" value="ECO:0007669"/>
    <property type="project" value="UniProtKB-SubCell"/>
</dbReference>
<evidence type="ECO:0000256" key="8">
    <source>
        <dbReference type="SAM" id="MobiDB-lite"/>
    </source>
</evidence>
<feature type="transmembrane region" description="Helical" evidence="9">
    <location>
        <begin position="174"/>
        <end position="193"/>
    </location>
</feature>
<accession>A0A1J9RG16</accession>
<feature type="transmembrane region" description="Helical" evidence="9">
    <location>
        <begin position="358"/>
        <end position="378"/>
    </location>
</feature>
<dbReference type="AlphaFoldDB" id="A0A1J9RG16"/>
<comment type="caution">
    <text evidence="11">The sequence shown here is derived from an EMBL/GenBank/DDBJ whole genome shotgun (WGS) entry which is preliminary data.</text>
</comment>
<dbReference type="PRINTS" id="PR00171">
    <property type="entry name" value="SUGRTRNSPORT"/>
</dbReference>
<dbReference type="PROSITE" id="PS00216">
    <property type="entry name" value="SUGAR_TRANSPORT_1"/>
    <property type="match status" value="1"/>
</dbReference>
<feature type="transmembrane region" description="Helical" evidence="9">
    <location>
        <begin position="143"/>
        <end position="162"/>
    </location>
</feature>
<evidence type="ECO:0000256" key="3">
    <source>
        <dbReference type="ARBA" id="ARBA00022448"/>
    </source>
</evidence>
<dbReference type="OrthoDB" id="6133115at2759"/>
<dbReference type="InterPro" id="IPR005829">
    <property type="entry name" value="Sugar_transporter_CS"/>
</dbReference>
<dbReference type="GeneID" id="31010379"/>
<reference evidence="11 12" key="1">
    <citation type="submission" date="2016-10" db="EMBL/GenBank/DDBJ databases">
        <title>Proteomics and genomics reveal pathogen-plant mechanisms compatible with a hemibiotrophic lifestyle of Diplodia corticola.</title>
        <authorList>
            <person name="Fernandes I."/>
            <person name="De Jonge R."/>
            <person name="Van De Peer Y."/>
            <person name="Devreese B."/>
            <person name="Alves A."/>
            <person name="Esteves A.C."/>
        </authorList>
    </citation>
    <scope>NUCLEOTIDE SEQUENCE [LARGE SCALE GENOMIC DNA]</scope>
    <source>
        <strain evidence="11 12">CBS 112549</strain>
    </source>
</reference>
<keyword evidence="3 7" id="KW-0813">Transport</keyword>
<proteinExistence type="inferred from homology"/>
<dbReference type="PROSITE" id="PS51257">
    <property type="entry name" value="PROKAR_LIPOPROTEIN"/>
    <property type="match status" value="1"/>
</dbReference>
<dbReference type="FunFam" id="1.20.1250.20:FF:000090">
    <property type="entry name" value="MFS sugar transporter, putative"/>
    <property type="match status" value="1"/>
</dbReference>
<comment type="subcellular location">
    <subcellularLocation>
        <location evidence="1">Membrane</location>
        <topology evidence="1">Multi-pass membrane protein</topology>
    </subcellularLocation>
</comment>
<evidence type="ECO:0000313" key="12">
    <source>
        <dbReference type="Proteomes" id="UP000183809"/>
    </source>
</evidence>
<keyword evidence="5 9" id="KW-1133">Transmembrane helix</keyword>
<feature type="transmembrane region" description="Helical" evidence="9">
    <location>
        <begin position="86"/>
        <end position="111"/>
    </location>
</feature>
<protein>
    <submittedName>
        <fullName evidence="11">General substrate transporter</fullName>
    </submittedName>
</protein>
<dbReference type="PANTHER" id="PTHR48022">
    <property type="entry name" value="PLASTIDIC GLUCOSE TRANSPORTER 4"/>
    <property type="match status" value="1"/>
</dbReference>
<feature type="transmembrane region" description="Helical" evidence="9">
    <location>
        <begin position="399"/>
        <end position="419"/>
    </location>
</feature>
<feature type="transmembrane region" description="Helical" evidence="9">
    <location>
        <begin position="58"/>
        <end position="77"/>
    </location>
</feature>
<feature type="region of interest" description="Disordered" evidence="8">
    <location>
        <begin position="510"/>
        <end position="531"/>
    </location>
</feature>
<keyword evidence="12" id="KW-1185">Reference proteome</keyword>
<evidence type="ECO:0000256" key="7">
    <source>
        <dbReference type="RuleBase" id="RU003346"/>
    </source>
</evidence>
<evidence type="ECO:0000256" key="9">
    <source>
        <dbReference type="SAM" id="Phobius"/>
    </source>
</evidence>
<gene>
    <name evidence="11" type="ORF">BKCO1_100097</name>
</gene>
<dbReference type="NCBIfam" id="TIGR00879">
    <property type="entry name" value="SP"/>
    <property type="match status" value="1"/>
</dbReference>
<dbReference type="InterPro" id="IPR005828">
    <property type="entry name" value="MFS_sugar_transport-like"/>
</dbReference>
<dbReference type="PANTHER" id="PTHR48022:SF28">
    <property type="entry name" value="MAJOR FACILITATOR SUPERFAMILY (MFS) PROFILE DOMAIN-CONTAINING PROTEIN-RELATED"/>
    <property type="match status" value="1"/>
</dbReference>
<dbReference type="SUPFAM" id="SSF103473">
    <property type="entry name" value="MFS general substrate transporter"/>
    <property type="match status" value="1"/>
</dbReference>
<evidence type="ECO:0000259" key="10">
    <source>
        <dbReference type="PROSITE" id="PS50850"/>
    </source>
</evidence>
<comment type="similarity">
    <text evidence="2 7">Belongs to the major facilitator superfamily. Sugar transporter (TC 2.A.1.1) family.</text>
</comment>
<name>A0A1J9RG16_9PEZI</name>
<dbReference type="InterPro" id="IPR003663">
    <property type="entry name" value="Sugar/inositol_transpt"/>
</dbReference>
<feature type="domain" description="Major facilitator superfamily (MFS) profile" evidence="10">
    <location>
        <begin position="15"/>
        <end position="450"/>
    </location>
</feature>
<evidence type="ECO:0000256" key="2">
    <source>
        <dbReference type="ARBA" id="ARBA00010992"/>
    </source>
</evidence>
<dbReference type="PROSITE" id="PS50850">
    <property type="entry name" value="MFS"/>
    <property type="match status" value="1"/>
</dbReference>
<dbReference type="InterPro" id="IPR050360">
    <property type="entry name" value="MFS_Sugar_Transporters"/>
</dbReference>
<keyword evidence="4 9" id="KW-0812">Transmembrane</keyword>
<evidence type="ECO:0000256" key="4">
    <source>
        <dbReference type="ARBA" id="ARBA00022692"/>
    </source>
</evidence>
<dbReference type="InterPro" id="IPR020846">
    <property type="entry name" value="MFS_dom"/>
</dbReference>
<dbReference type="RefSeq" id="XP_020135313.1">
    <property type="nucleotide sequence ID" value="XM_020270120.1"/>
</dbReference>
<dbReference type="EMBL" id="MNUE01000001">
    <property type="protein sequence ID" value="OJD40470.1"/>
    <property type="molecule type" value="Genomic_DNA"/>
</dbReference>
<feature type="transmembrane region" description="Helical" evidence="9">
    <location>
        <begin position="331"/>
        <end position="352"/>
    </location>
</feature>
<dbReference type="Pfam" id="PF00083">
    <property type="entry name" value="Sugar_tr"/>
    <property type="match status" value="1"/>
</dbReference>
<dbReference type="InterPro" id="IPR036259">
    <property type="entry name" value="MFS_trans_sf"/>
</dbReference>
<evidence type="ECO:0000313" key="11">
    <source>
        <dbReference type="EMBL" id="OJD40470.1"/>
    </source>
</evidence>
<keyword evidence="6 9" id="KW-0472">Membrane</keyword>
<feature type="transmembrane region" description="Helical" evidence="9">
    <location>
        <begin position="303"/>
        <end position="324"/>
    </location>
</feature>
<dbReference type="PROSITE" id="PS00217">
    <property type="entry name" value="SUGAR_TRANSPORT_2"/>
    <property type="match status" value="1"/>
</dbReference>
<organism evidence="11 12">
    <name type="scientific">Diplodia corticola</name>
    <dbReference type="NCBI Taxonomy" id="236234"/>
    <lineage>
        <taxon>Eukaryota</taxon>
        <taxon>Fungi</taxon>
        <taxon>Dikarya</taxon>
        <taxon>Ascomycota</taxon>
        <taxon>Pezizomycotina</taxon>
        <taxon>Dothideomycetes</taxon>
        <taxon>Dothideomycetes incertae sedis</taxon>
        <taxon>Botryosphaeriales</taxon>
        <taxon>Botryosphaeriaceae</taxon>
        <taxon>Diplodia</taxon>
    </lineage>
</organism>